<name>A0A195EF22_9HYME</name>
<dbReference type="EMBL" id="KQ979039">
    <property type="protein sequence ID" value="KYN23402.1"/>
    <property type="molecule type" value="Genomic_DNA"/>
</dbReference>
<feature type="compositionally biased region" description="Basic and acidic residues" evidence="1">
    <location>
        <begin position="104"/>
        <end position="120"/>
    </location>
</feature>
<sequence>MTVPPLKDNGGAACAVRRSSSVVIPRPVDRPVSHGLKRSVEVLIRVSDRVPRPLITEPDLIRCPPTRFPRRTRAMRNRSSSSSSSSGSGGGGGGGGGGGSEGGSAKEKRNQGKRNTKEVRAYGTESRAFLKPGVRVTRRNSVKARRERERDRGYACKDSRGLITIPACTSSQTRKERRRRNGDAEQKEDGMLRNSCTSDGVGFHRIQSSPI</sequence>
<accession>A0A195EF22</accession>
<feature type="region of interest" description="Disordered" evidence="1">
    <location>
        <begin position="53"/>
        <end position="154"/>
    </location>
</feature>
<dbReference type="AlphaFoldDB" id="A0A195EF22"/>
<feature type="compositionally biased region" description="Basic and acidic residues" evidence="1">
    <location>
        <begin position="181"/>
        <end position="191"/>
    </location>
</feature>
<feature type="compositionally biased region" description="Low complexity" evidence="1">
    <location>
        <begin position="77"/>
        <end position="86"/>
    </location>
</feature>
<organism evidence="2 3">
    <name type="scientific">Trachymyrmex cornetzi</name>
    <dbReference type="NCBI Taxonomy" id="471704"/>
    <lineage>
        <taxon>Eukaryota</taxon>
        <taxon>Metazoa</taxon>
        <taxon>Ecdysozoa</taxon>
        <taxon>Arthropoda</taxon>
        <taxon>Hexapoda</taxon>
        <taxon>Insecta</taxon>
        <taxon>Pterygota</taxon>
        <taxon>Neoptera</taxon>
        <taxon>Endopterygota</taxon>
        <taxon>Hymenoptera</taxon>
        <taxon>Apocrita</taxon>
        <taxon>Aculeata</taxon>
        <taxon>Formicoidea</taxon>
        <taxon>Formicidae</taxon>
        <taxon>Myrmicinae</taxon>
        <taxon>Trachymyrmex</taxon>
    </lineage>
</organism>
<proteinExistence type="predicted"/>
<evidence type="ECO:0000313" key="3">
    <source>
        <dbReference type="Proteomes" id="UP000078492"/>
    </source>
</evidence>
<protein>
    <submittedName>
        <fullName evidence="2">Uncharacterized protein</fullName>
    </submittedName>
</protein>
<reference evidence="2 3" key="1">
    <citation type="submission" date="2015-09" db="EMBL/GenBank/DDBJ databases">
        <title>Trachymyrmex cornetzi WGS genome.</title>
        <authorList>
            <person name="Nygaard S."/>
            <person name="Hu H."/>
            <person name="Boomsma J."/>
            <person name="Zhang G."/>
        </authorList>
    </citation>
    <scope>NUCLEOTIDE SEQUENCE [LARGE SCALE GENOMIC DNA]</scope>
    <source>
        <strain evidence="2">Tcor2-1</strain>
        <tissue evidence="2">Whole body</tissue>
    </source>
</reference>
<keyword evidence="3" id="KW-1185">Reference proteome</keyword>
<evidence type="ECO:0000256" key="1">
    <source>
        <dbReference type="SAM" id="MobiDB-lite"/>
    </source>
</evidence>
<feature type="compositionally biased region" description="Gly residues" evidence="1">
    <location>
        <begin position="87"/>
        <end position="102"/>
    </location>
</feature>
<feature type="region of interest" description="Disordered" evidence="1">
    <location>
        <begin position="168"/>
        <end position="211"/>
    </location>
</feature>
<feature type="compositionally biased region" description="Basic and acidic residues" evidence="1">
    <location>
        <begin position="144"/>
        <end position="154"/>
    </location>
</feature>
<gene>
    <name evidence="2" type="ORF">ALC57_04276</name>
</gene>
<dbReference type="Proteomes" id="UP000078492">
    <property type="component" value="Unassembled WGS sequence"/>
</dbReference>
<evidence type="ECO:0000313" key="2">
    <source>
        <dbReference type="EMBL" id="KYN23402.1"/>
    </source>
</evidence>